<proteinExistence type="predicted"/>
<dbReference type="EMBL" id="CM007904">
    <property type="protein sequence ID" value="OTF96183.1"/>
    <property type="molecule type" value="Genomic_DNA"/>
</dbReference>
<keyword evidence="2" id="KW-1185">Reference proteome</keyword>
<organism evidence="1 2">
    <name type="scientific">Helianthus annuus</name>
    <name type="common">Common sunflower</name>
    <dbReference type="NCBI Taxonomy" id="4232"/>
    <lineage>
        <taxon>Eukaryota</taxon>
        <taxon>Viridiplantae</taxon>
        <taxon>Streptophyta</taxon>
        <taxon>Embryophyta</taxon>
        <taxon>Tracheophyta</taxon>
        <taxon>Spermatophyta</taxon>
        <taxon>Magnoliopsida</taxon>
        <taxon>eudicotyledons</taxon>
        <taxon>Gunneridae</taxon>
        <taxon>Pentapetalae</taxon>
        <taxon>asterids</taxon>
        <taxon>campanulids</taxon>
        <taxon>Asterales</taxon>
        <taxon>Asteraceae</taxon>
        <taxon>Asteroideae</taxon>
        <taxon>Heliantheae alliance</taxon>
        <taxon>Heliantheae</taxon>
        <taxon>Helianthus</taxon>
    </lineage>
</organism>
<name>A0A251SBR8_HELAN</name>
<sequence length="100" mass="11928">MICSYRSCIMCNFDYIDSLKQNPFVCQKMNGYCETLDANYPGTCQGEVKHRRITGQDKARYGIVGFMKKWSWIWIRVFKKALGQFHDYFIECSTKFYYIV</sequence>
<reference evidence="2" key="1">
    <citation type="journal article" date="2017" name="Nature">
        <title>The sunflower genome provides insights into oil metabolism, flowering and Asterid evolution.</title>
        <authorList>
            <person name="Badouin H."/>
            <person name="Gouzy J."/>
            <person name="Grassa C.J."/>
            <person name="Murat F."/>
            <person name="Staton S.E."/>
            <person name="Cottret L."/>
            <person name="Lelandais-Briere C."/>
            <person name="Owens G.L."/>
            <person name="Carrere S."/>
            <person name="Mayjonade B."/>
            <person name="Legrand L."/>
            <person name="Gill N."/>
            <person name="Kane N.C."/>
            <person name="Bowers J.E."/>
            <person name="Hubner S."/>
            <person name="Bellec A."/>
            <person name="Berard A."/>
            <person name="Berges H."/>
            <person name="Blanchet N."/>
            <person name="Boniface M.C."/>
            <person name="Brunel D."/>
            <person name="Catrice O."/>
            <person name="Chaidir N."/>
            <person name="Claudel C."/>
            <person name="Donnadieu C."/>
            <person name="Faraut T."/>
            <person name="Fievet G."/>
            <person name="Helmstetter N."/>
            <person name="King M."/>
            <person name="Knapp S.J."/>
            <person name="Lai Z."/>
            <person name="Le Paslier M.C."/>
            <person name="Lippi Y."/>
            <person name="Lorenzon L."/>
            <person name="Mandel J.R."/>
            <person name="Marage G."/>
            <person name="Marchand G."/>
            <person name="Marquand E."/>
            <person name="Bret-Mestries E."/>
            <person name="Morien E."/>
            <person name="Nambeesan S."/>
            <person name="Nguyen T."/>
            <person name="Pegot-Espagnet P."/>
            <person name="Pouilly N."/>
            <person name="Raftis F."/>
            <person name="Sallet E."/>
            <person name="Schiex T."/>
            <person name="Thomas J."/>
            <person name="Vandecasteele C."/>
            <person name="Vares D."/>
            <person name="Vear F."/>
            <person name="Vautrin S."/>
            <person name="Crespi M."/>
            <person name="Mangin B."/>
            <person name="Burke J.M."/>
            <person name="Salse J."/>
            <person name="Munos S."/>
            <person name="Vincourt P."/>
            <person name="Rieseberg L.H."/>
            <person name="Langlade N.B."/>
        </authorList>
    </citation>
    <scope>NUCLEOTIDE SEQUENCE [LARGE SCALE GENOMIC DNA]</scope>
    <source>
        <strain evidence="2">cv. SF193</strain>
    </source>
</reference>
<protein>
    <submittedName>
        <fullName evidence="1">Uncharacterized protein</fullName>
    </submittedName>
</protein>
<dbReference type="AlphaFoldDB" id="A0A251SBR8"/>
<dbReference type="InParanoid" id="A0A251SBR8"/>
<evidence type="ECO:0000313" key="2">
    <source>
        <dbReference type="Proteomes" id="UP000215914"/>
    </source>
</evidence>
<gene>
    <name evidence="1" type="ORF">HannXRQ_Chr15g0491291</name>
</gene>
<dbReference type="Proteomes" id="UP000215914">
    <property type="component" value="Chromosome 15"/>
</dbReference>
<accession>A0A251SBR8</accession>
<evidence type="ECO:0000313" key="1">
    <source>
        <dbReference type="EMBL" id="OTF96183.1"/>
    </source>
</evidence>